<dbReference type="InterPro" id="IPR016093">
    <property type="entry name" value="MIR_motif"/>
</dbReference>
<comment type="caution">
    <text evidence="2">The sequence shown here is derived from an EMBL/GenBank/DDBJ whole genome shotgun (WGS) entry which is preliminary data.</text>
</comment>
<evidence type="ECO:0000259" key="1">
    <source>
        <dbReference type="PROSITE" id="PS50919"/>
    </source>
</evidence>
<reference evidence="2 3" key="1">
    <citation type="submission" date="2016-04" db="EMBL/GenBank/DDBJ databases">
        <title>The genome of Intoshia linei affirms orthonectids as highly simplified spiralians.</title>
        <authorList>
            <person name="Mikhailov K.V."/>
            <person name="Slusarev G.S."/>
            <person name="Nikitin M.A."/>
            <person name="Logacheva M.D."/>
            <person name="Penin A."/>
            <person name="Aleoshin V."/>
            <person name="Panchin Y.V."/>
        </authorList>
    </citation>
    <scope>NUCLEOTIDE SEQUENCE [LARGE SCALE GENOMIC DNA]</scope>
    <source>
        <strain evidence="2">Intl2013</strain>
        <tissue evidence="2">Whole animal</tissue>
    </source>
</reference>
<proteinExistence type="predicted"/>
<dbReference type="AlphaFoldDB" id="A0A177BBP2"/>
<name>A0A177BBP2_9BILA</name>
<sequence>MKISKNDVIILNYGGANNVNKNVNLFSNKFLMCMIYGSTHCDIYKYTSNNQTNENMDCDTLQMEYVIHDIKTESDKFCTVKSDNHKDYAFCGNGNLRSGDIITLKHRISNMFLCIDETGNKEKSLNVTHKYDNDITCWWKIELSNSLNWDDTELLNKSNIQLLNLNTLMHLNINENTNSVECSFERHWWNVTLIYKDISKLNQDFIRFYDHVKIFIENKNLVYCDSNDSILVKENCSNYNIWQIIGMETSPIKSDVFINNKLNLTHETKYNLKNIMNNKIMYVFRKGDKCKNHRQIFLQDYNVSEDIVKASFKSQSIENNYESDFVSYSREFNITDDVDENLMTHYSNLNEGFNEMPVIREECPFFKPCSVRFQKLSCFELKLAYATLQTNKCLKLLNNILMEHTENNGKNEFKKTQIQNVSLIGPILVRQNSYINKFIEYIKYEKIVDANDEQNERYRKMKLDFVFKYVRIEQSGDFDYR</sequence>
<organism evidence="2 3">
    <name type="scientific">Intoshia linei</name>
    <dbReference type="NCBI Taxonomy" id="1819745"/>
    <lineage>
        <taxon>Eukaryota</taxon>
        <taxon>Metazoa</taxon>
        <taxon>Spiralia</taxon>
        <taxon>Lophotrochozoa</taxon>
        <taxon>Mesozoa</taxon>
        <taxon>Orthonectida</taxon>
        <taxon>Rhopaluridae</taxon>
        <taxon>Intoshia</taxon>
    </lineage>
</organism>
<evidence type="ECO:0000313" key="2">
    <source>
        <dbReference type="EMBL" id="OAF71748.1"/>
    </source>
</evidence>
<dbReference type="Gene3D" id="2.80.10.50">
    <property type="match status" value="1"/>
</dbReference>
<accession>A0A177BBP2</accession>
<keyword evidence="3" id="KW-1185">Reference proteome</keyword>
<evidence type="ECO:0000313" key="3">
    <source>
        <dbReference type="Proteomes" id="UP000078046"/>
    </source>
</evidence>
<feature type="domain" description="MIR" evidence="1">
    <location>
        <begin position="93"/>
        <end position="144"/>
    </location>
</feature>
<protein>
    <recommendedName>
        <fullName evidence="1">MIR domain-containing protein</fullName>
    </recommendedName>
</protein>
<dbReference type="PROSITE" id="PS50919">
    <property type="entry name" value="MIR"/>
    <property type="match status" value="1"/>
</dbReference>
<dbReference type="EMBL" id="LWCA01000026">
    <property type="protein sequence ID" value="OAF71748.1"/>
    <property type="molecule type" value="Genomic_DNA"/>
</dbReference>
<gene>
    <name evidence="2" type="ORF">A3Q56_00443</name>
</gene>
<dbReference type="Proteomes" id="UP000078046">
    <property type="component" value="Unassembled WGS sequence"/>
</dbReference>